<dbReference type="Proteomes" id="UP000026915">
    <property type="component" value="Chromosome 4"/>
</dbReference>
<dbReference type="HOGENOM" id="CLU_146342_0_0_1"/>
<dbReference type="AlphaFoldDB" id="A0A061ED49"/>
<dbReference type="EMBL" id="CM001882">
    <property type="protein sequence ID" value="EOY02915.1"/>
    <property type="molecule type" value="Genomic_DNA"/>
</dbReference>
<evidence type="ECO:0000313" key="1">
    <source>
        <dbReference type="EMBL" id="EOY02915.1"/>
    </source>
</evidence>
<name>A0A061ED49_THECC</name>
<accession>A0A061ED49</accession>
<dbReference type="InParanoid" id="A0A061ED49"/>
<keyword evidence="2" id="KW-1185">Reference proteome</keyword>
<reference evidence="1 2" key="1">
    <citation type="journal article" date="2013" name="Genome Biol.">
        <title>The genome sequence of the most widely cultivated cacao type and its use to identify candidate genes regulating pod color.</title>
        <authorList>
            <person name="Motamayor J.C."/>
            <person name="Mockaitis K."/>
            <person name="Schmutz J."/>
            <person name="Haiminen N."/>
            <person name="Iii D.L."/>
            <person name="Cornejo O."/>
            <person name="Findley S.D."/>
            <person name="Zheng P."/>
            <person name="Utro F."/>
            <person name="Royaert S."/>
            <person name="Saski C."/>
            <person name="Jenkins J."/>
            <person name="Podicheti R."/>
            <person name="Zhao M."/>
            <person name="Scheffler B.E."/>
            <person name="Stack J.C."/>
            <person name="Feltus F.A."/>
            <person name="Mustiga G.M."/>
            <person name="Amores F."/>
            <person name="Phillips W."/>
            <person name="Marelli J.P."/>
            <person name="May G.D."/>
            <person name="Shapiro H."/>
            <person name="Ma J."/>
            <person name="Bustamante C.D."/>
            <person name="Schnell R.J."/>
            <person name="Main D."/>
            <person name="Gilbert D."/>
            <person name="Parida L."/>
            <person name="Kuhn D.N."/>
        </authorList>
    </citation>
    <scope>NUCLEOTIDE SEQUENCE [LARGE SCALE GENOMIC DNA]</scope>
    <source>
        <strain evidence="2">cv. Matina 1-6</strain>
    </source>
</reference>
<proteinExistence type="predicted"/>
<sequence length="150" mass="17409">MRCLQMMFAQFRSECASNEILGTLQQTQPWLENVVGPLLFTNNIVMVVSVDDASNQIEDDVEEDDMADWNDELHDNCEDNYVGEHDDCLKDDKEDVEGVDPIYDNLIILENDIRLPDYNDQDKARLFQQTYELGESALQTFLRPPYDIRP</sequence>
<gene>
    <name evidence="1" type="ORF">TCM_017317</name>
</gene>
<organism evidence="1 2">
    <name type="scientific">Theobroma cacao</name>
    <name type="common">Cacao</name>
    <name type="synonym">Cocoa</name>
    <dbReference type="NCBI Taxonomy" id="3641"/>
    <lineage>
        <taxon>Eukaryota</taxon>
        <taxon>Viridiplantae</taxon>
        <taxon>Streptophyta</taxon>
        <taxon>Embryophyta</taxon>
        <taxon>Tracheophyta</taxon>
        <taxon>Spermatophyta</taxon>
        <taxon>Magnoliopsida</taxon>
        <taxon>eudicotyledons</taxon>
        <taxon>Gunneridae</taxon>
        <taxon>Pentapetalae</taxon>
        <taxon>rosids</taxon>
        <taxon>malvids</taxon>
        <taxon>Malvales</taxon>
        <taxon>Malvaceae</taxon>
        <taxon>Byttnerioideae</taxon>
        <taxon>Theobroma</taxon>
    </lineage>
</organism>
<evidence type="ECO:0000313" key="2">
    <source>
        <dbReference type="Proteomes" id="UP000026915"/>
    </source>
</evidence>
<protein>
    <submittedName>
        <fullName evidence="1">Uncharacterized protein</fullName>
    </submittedName>
</protein>
<dbReference type="Gramene" id="EOY02915">
    <property type="protein sequence ID" value="EOY02915"/>
    <property type="gene ID" value="TCM_017317"/>
</dbReference>